<keyword evidence="16" id="KW-0675">Receptor</keyword>
<keyword evidence="9" id="KW-0418">Kinase</keyword>
<evidence type="ECO:0000256" key="14">
    <source>
        <dbReference type="SAM" id="Phobius"/>
    </source>
</evidence>
<evidence type="ECO:0000259" key="15">
    <source>
        <dbReference type="PROSITE" id="PS50109"/>
    </source>
</evidence>
<dbReference type="PROSITE" id="PS50109">
    <property type="entry name" value="HIS_KIN"/>
    <property type="match status" value="1"/>
</dbReference>
<comment type="caution">
    <text evidence="16">The sequence shown here is derived from an EMBL/GenBank/DDBJ whole genome shotgun (WGS) entry which is preliminary data.</text>
</comment>
<evidence type="ECO:0000256" key="12">
    <source>
        <dbReference type="ARBA" id="ARBA00023012"/>
    </source>
</evidence>
<name>A0ABV6LIJ7_9BACI</name>
<dbReference type="InterPro" id="IPR029016">
    <property type="entry name" value="GAF-like_dom_sf"/>
</dbReference>
<feature type="transmembrane region" description="Helical" evidence="14">
    <location>
        <begin position="151"/>
        <end position="173"/>
    </location>
</feature>
<dbReference type="Pfam" id="PF07694">
    <property type="entry name" value="5TM-5TMR_LYT"/>
    <property type="match status" value="1"/>
</dbReference>
<dbReference type="InterPro" id="IPR011620">
    <property type="entry name" value="Sig_transdc_His_kinase_LytS_TM"/>
</dbReference>
<dbReference type="EMBL" id="JBHLTP010000002">
    <property type="protein sequence ID" value="MFC0522167.1"/>
    <property type="molecule type" value="Genomic_DNA"/>
</dbReference>
<evidence type="ECO:0000256" key="4">
    <source>
        <dbReference type="ARBA" id="ARBA00022475"/>
    </source>
</evidence>
<feature type="transmembrane region" description="Helical" evidence="14">
    <location>
        <begin position="185"/>
        <end position="205"/>
    </location>
</feature>
<feature type="domain" description="Histidine kinase" evidence="15">
    <location>
        <begin position="476"/>
        <end position="579"/>
    </location>
</feature>
<reference evidence="16 17" key="1">
    <citation type="submission" date="2024-09" db="EMBL/GenBank/DDBJ databases">
        <authorList>
            <person name="Sun Q."/>
            <person name="Mori K."/>
        </authorList>
    </citation>
    <scope>NUCLEOTIDE SEQUENCE [LARGE SCALE GENOMIC DNA]</scope>
    <source>
        <strain evidence="16 17">NCAIM B.02529</strain>
    </source>
</reference>
<keyword evidence="10" id="KW-0067">ATP-binding</keyword>
<dbReference type="InterPro" id="IPR003594">
    <property type="entry name" value="HATPase_dom"/>
</dbReference>
<dbReference type="Pfam" id="PF06580">
    <property type="entry name" value="His_kinase"/>
    <property type="match status" value="1"/>
</dbReference>
<keyword evidence="17" id="KW-1185">Reference proteome</keyword>
<feature type="transmembrane region" description="Helical" evidence="14">
    <location>
        <begin position="88"/>
        <end position="110"/>
    </location>
</feature>
<keyword evidence="8" id="KW-0547">Nucleotide-binding</keyword>
<keyword evidence="12" id="KW-0902">Two-component regulatory system</keyword>
<dbReference type="InterPro" id="IPR005467">
    <property type="entry name" value="His_kinase_dom"/>
</dbReference>
<keyword evidence="13 14" id="KW-0472">Membrane</keyword>
<evidence type="ECO:0000256" key="5">
    <source>
        <dbReference type="ARBA" id="ARBA00022553"/>
    </source>
</evidence>
<feature type="transmembrane region" description="Helical" evidence="14">
    <location>
        <begin position="41"/>
        <end position="68"/>
    </location>
</feature>
<comment type="subcellular location">
    <subcellularLocation>
        <location evidence="2">Cell membrane</location>
        <topology evidence="2">Multi-pass membrane protein</topology>
    </subcellularLocation>
</comment>
<dbReference type="RefSeq" id="WP_377344682.1">
    <property type="nucleotide sequence ID" value="NZ_JBHLTP010000002.1"/>
</dbReference>
<keyword evidence="5" id="KW-0597">Phosphoprotein</keyword>
<organism evidence="16 17">
    <name type="scientific">Pontibacillus salicampi</name>
    <dbReference type="NCBI Taxonomy" id="1449801"/>
    <lineage>
        <taxon>Bacteria</taxon>
        <taxon>Bacillati</taxon>
        <taxon>Bacillota</taxon>
        <taxon>Bacilli</taxon>
        <taxon>Bacillales</taxon>
        <taxon>Bacillaceae</taxon>
        <taxon>Pontibacillus</taxon>
    </lineage>
</organism>
<evidence type="ECO:0000256" key="2">
    <source>
        <dbReference type="ARBA" id="ARBA00004651"/>
    </source>
</evidence>
<keyword evidence="11 14" id="KW-1133">Transmembrane helix</keyword>
<keyword evidence="7 14" id="KW-0812">Transmembrane</keyword>
<dbReference type="InterPro" id="IPR050640">
    <property type="entry name" value="Bact_2-comp_sensor_kinase"/>
</dbReference>
<dbReference type="EC" id="2.7.13.3" evidence="3"/>
<evidence type="ECO:0000256" key="3">
    <source>
        <dbReference type="ARBA" id="ARBA00012438"/>
    </source>
</evidence>
<dbReference type="SUPFAM" id="SSF55874">
    <property type="entry name" value="ATPase domain of HSP90 chaperone/DNA topoisomerase II/histidine kinase"/>
    <property type="match status" value="1"/>
</dbReference>
<proteinExistence type="predicted"/>
<dbReference type="PANTHER" id="PTHR34220:SF7">
    <property type="entry name" value="SENSOR HISTIDINE KINASE YPDA"/>
    <property type="match status" value="1"/>
</dbReference>
<keyword evidence="4" id="KW-1003">Cell membrane</keyword>
<dbReference type="SMART" id="SM00387">
    <property type="entry name" value="HATPase_c"/>
    <property type="match status" value="1"/>
</dbReference>
<dbReference type="PRINTS" id="PR00344">
    <property type="entry name" value="BCTRLSENSOR"/>
</dbReference>
<sequence length="585" mass="64379">MLYLLVTMLERVGIIVTVAFVTTRLPFFRNMMEHQRLQGSILWKMILFFGVFGIIGTYTGLSVNAFSFEVSKWTVSLNHEEALANSRVIGVVIGGLLGGWKVGLGAGLLAGVHRFTLGGFTALACGIASIVAGLIAGLIRGRTGKNAFQSLWIPFFVGMLAETVQMAIILGISKPFEAAFSLVEKIGLPMVIANGIGSALFIIIVKSVFDERENVGAEKTQKALLLAKLTTSHLRFGLNQKTAQQTCDVLWNEVGASAVAITNKQEILGYVGEGIDHHYQGQQIQTNETRGVIEKGKTYIARNEAVHCQNPKCSLQTAVIAPLNLQGETVGTLKCYFEREDDLSRVTEEYITGLAALLSQQLELSDAERVNQLAKEAEIKSLQAQISPHFLFNALNTIVSMIRSDPNEARKLLISLSRYLRQNIQGSKETVISLSQELEHVNAYLSIEEARFKDTLTVHHEIEEGVLYTRVPPMTLQPLVENAIKHGLKDKQGKRDLAIVIKKENNGVRIEVTDNGVGIRESRRSNLATTPVSSEEGAGIGLANINQRLWMIFGKASHLSITSVEGEGTSISFWIPFKREEEIYE</sequence>
<feature type="transmembrane region" description="Helical" evidence="14">
    <location>
        <begin position="117"/>
        <end position="139"/>
    </location>
</feature>
<feature type="transmembrane region" description="Helical" evidence="14">
    <location>
        <begin position="12"/>
        <end position="29"/>
    </location>
</feature>
<dbReference type="InterPro" id="IPR004358">
    <property type="entry name" value="Sig_transdc_His_kin-like_C"/>
</dbReference>
<dbReference type="PANTHER" id="PTHR34220">
    <property type="entry name" value="SENSOR HISTIDINE KINASE YPDA"/>
    <property type="match status" value="1"/>
</dbReference>
<protein>
    <recommendedName>
        <fullName evidence="3">histidine kinase</fullName>
        <ecNumber evidence="3">2.7.13.3</ecNumber>
    </recommendedName>
</protein>
<evidence type="ECO:0000256" key="1">
    <source>
        <dbReference type="ARBA" id="ARBA00000085"/>
    </source>
</evidence>
<evidence type="ECO:0000256" key="13">
    <source>
        <dbReference type="ARBA" id="ARBA00023136"/>
    </source>
</evidence>
<dbReference type="InterPro" id="IPR036890">
    <property type="entry name" value="HATPase_C_sf"/>
</dbReference>
<evidence type="ECO:0000256" key="8">
    <source>
        <dbReference type="ARBA" id="ARBA00022741"/>
    </source>
</evidence>
<evidence type="ECO:0000256" key="7">
    <source>
        <dbReference type="ARBA" id="ARBA00022692"/>
    </source>
</evidence>
<dbReference type="Proteomes" id="UP001589836">
    <property type="component" value="Unassembled WGS sequence"/>
</dbReference>
<dbReference type="Pfam" id="PF02518">
    <property type="entry name" value="HATPase_c"/>
    <property type="match status" value="1"/>
</dbReference>
<evidence type="ECO:0000313" key="17">
    <source>
        <dbReference type="Proteomes" id="UP001589836"/>
    </source>
</evidence>
<evidence type="ECO:0000256" key="10">
    <source>
        <dbReference type="ARBA" id="ARBA00022840"/>
    </source>
</evidence>
<evidence type="ECO:0000256" key="6">
    <source>
        <dbReference type="ARBA" id="ARBA00022679"/>
    </source>
</evidence>
<evidence type="ECO:0000256" key="11">
    <source>
        <dbReference type="ARBA" id="ARBA00022989"/>
    </source>
</evidence>
<dbReference type="InterPro" id="IPR010559">
    <property type="entry name" value="Sig_transdc_His_kin_internal"/>
</dbReference>
<accession>A0ABV6LIJ7</accession>
<evidence type="ECO:0000256" key="9">
    <source>
        <dbReference type="ARBA" id="ARBA00022777"/>
    </source>
</evidence>
<gene>
    <name evidence="16" type="ORF">ACFFGV_01005</name>
</gene>
<comment type="catalytic activity">
    <reaction evidence="1">
        <text>ATP + protein L-histidine = ADP + protein N-phospho-L-histidine.</text>
        <dbReference type="EC" id="2.7.13.3"/>
    </reaction>
</comment>
<keyword evidence="6" id="KW-0808">Transferase</keyword>
<dbReference type="Gene3D" id="3.30.565.10">
    <property type="entry name" value="Histidine kinase-like ATPase, C-terminal domain"/>
    <property type="match status" value="1"/>
</dbReference>
<evidence type="ECO:0000313" key="16">
    <source>
        <dbReference type="EMBL" id="MFC0522167.1"/>
    </source>
</evidence>
<dbReference type="Gene3D" id="3.30.450.40">
    <property type="match status" value="1"/>
</dbReference>